<dbReference type="GO" id="GO:0016020">
    <property type="term" value="C:membrane"/>
    <property type="evidence" value="ECO:0007669"/>
    <property type="project" value="TreeGrafter"/>
</dbReference>
<feature type="domain" description="Aminopeptidase N-like N-terminal" evidence="8">
    <location>
        <begin position="21"/>
        <end position="225"/>
    </location>
</feature>
<evidence type="ECO:0000256" key="3">
    <source>
        <dbReference type="PIRSR" id="PIRSR634016-3"/>
    </source>
</evidence>
<dbReference type="CDD" id="cd09601">
    <property type="entry name" value="M1_APN-Q_like"/>
    <property type="match status" value="1"/>
</dbReference>
<dbReference type="Gene3D" id="1.25.50.20">
    <property type="match status" value="1"/>
</dbReference>
<keyword evidence="5" id="KW-0378">Hydrolase</keyword>
<organism evidence="9 10">
    <name type="scientific">Candolleomyces aberdarensis</name>
    <dbReference type="NCBI Taxonomy" id="2316362"/>
    <lineage>
        <taxon>Eukaryota</taxon>
        <taxon>Fungi</taxon>
        <taxon>Dikarya</taxon>
        <taxon>Basidiomycota</taxon>
        <taxon>Agaricomycotina</taxon>
        <taxon>Agaricomycetes</taxon>
        <taxon>Agaricomycetidae</taxon>
        <taxon>Agaricales</taxon>
        <taxon>Agaricineae</taxon>
        <taxon>Psathyrellaceae</taxon>
        <taxon>Candolleomyces</taxon>
    </lineage>
</organism>
<dbReference type="Pfam" id="PF17900">
    <property type="entry name" value="Peptidase_M1_N"/>
    <property type="match status" value="1"/>
</dbReference>
<dbReference type="STRING" id="2316362.A0A4V1Q463"/>
<dbReference type="GO" id="GO:0005615">
    <property type="term" value="C:extracellular space"/>
    <property type="evidence" value="ECO:0007669"/>
    <property type="project" value="TreeGrafter"/>
</dbReference>
<keyword evidence="5" id="KW-0482">Metalloprotease</keyword>
<evidence type="ECO:0000256" key="1">
    <source>
        <dbReference type="ARBA" id="ARBA00010136"/>
    </source>
</evidence>
<dbReference type="InterPro" id="IPR050344">
    <property type="entry name" value="Peptidase_M1_aminopeptidases"/>
</dbReference>
<feature type="domain" description="ERAP1-like C-terminal" evidence="7">
    <location>
        <begin position="559"/>
        <end position="876"/>
    </location>
</feature>
<reference evidence="9 10" key="1">
    <citation type="submission" date="2019-01" db="EMBL/GenBank/DDBJ databases">
        <title>Draft genome sequence of Psathyrella aberdarensis IHI B618.</title>
        <authorList>
            <person name="Buettner E."/>
            <person name="Kellner H."/>
        </authorList>
    </citation>
    <scope>NUCLEOTIDE SEQUENCE [LARGE SCALE GENOMIC DNA]</scope>
    <source>
        <strain evidence="9 10">IHI B618</strain>
    </source>
</reference>
<evidence type="ECO:0000259" key="8">
    <source>
        <dbReference type="Pfam" id="PF17900"/>
    </source>
</evidence>
<dbReference type="GO" id="GO:0005737">
    <property type="term" value="C:cytoplasm"/>
    <property type="evidence" value="ECO:0007669"/>
    <property type="project" value="TreeGrafter"/>
</dbReference>
<evidence type="ECO:0000256" key="5">
    <source>
        <dbReference type="RuleBase" id="RU364040"/>
    </source>
</evidence>
<dbReference type="InterPro" id="IPR045357">
    <property type="entry name" value="Aminopeptidase_N-like_N"/>
</dbReference>
<dbReference type="Gene3D" id="1.10.390.10">
    <property type="entry name" value="Neutral Protease Domain 2"/>
    <property type="match status" value="2"/>
</dbReference>
<dbReference type="GO" id="GO:0070006">
    <property type="term" value="F:metalloaminopeptidase activity"/>
    <property type="evidence" value="ECO:0007669"/>
    <property type="project" value="TreeGrafter"/>
</dbReference>
<evidence type="ECO:0000313" key="10">
    <source>
        <dbReference type="Proteomes" id="UP000290288"/>
    </source>
</evidence>
<feature type="domain" description="Peptidase M1 membrane alanine aminopeptidase" evidence="6">
    <location>
        <begin position="285"/>
        <end position="389"/>
    </location>
</feature>
<dbReference type="EMBL" id="SDEE01000125">
    <property type="protein sequence ID" value="RXW20988.1"/>
    <property type="molecule type" value="Genomic_DNA"/>
</dbReference>
<keyword evidence="3 5" id="KW-0862">Zinc</keyword>
<feature type="active site" description="Proton acceptor" evidence="2">
    <location>
        <position position="358"/>
    </location>
</feature>
<dbReference type="AlphaFoldDB" id="A0A4V1Q463"/>
<feature type="domain" description="Peptidase M1 membrane alanine aminopeptidase" evidence="6">
    <location>
        <begin position="395"/>
        <end position="481"/>
    </location>
</feature>
<dbReference type="InterPro" id="IPR027268">
    <property type="entry name" value="Peptidase_M4/M1_CTD_sf"/>
</dbReference>
<comment type="caution">
    <text evidence="9">The sequence shown here is derived from an EMBL/GenBank/DDBJ whole genome shotgun (WGS) entry which is preliminary data.</text>
</comment>
<evidence type="ECO:0000259" key="6">
    <source>
        <dbReference type="Pfam" id="PF01433"/>
    </source>
</evidence>
<dbReference type="InterPro" id="IPR024571">
    <property type="entry name" value="ERAP1-like_C_dom"/>
</dbReference>
<dbReference type="SUPFAM" id="SSF55486">
    <property type="entry name" value="Metalloproteases ('zincins'), catalytic domain"/>
    <property type="match status" value="1"/>
</dbReference>
<dbReference type="Gene3D" id="2.60.40.1730">
    <property type="entry name" value="tricorn interacting facor f3 domain"/>
    <property type="match status" value="1"/>
</dbReference>
<dbReference type="FunFam" id="1.25.50.20:FF:000002">
    <property type="entry name" value="Aminopeptidase"/>
    <property type="match status" value="1"/>
</dbReference>
<dbReference type="Gene3D" id="2.60.40.1910">
    <property type="match status" value="1"/>
</dbReference>
<evidence type="ECO:0000313" key="9">
    <source>
        <dbReference type="EMBL" id="RXW20988.1"/>
    </source>
</evidence>
<comment type="cofactor">
    <cofactor evidence="3 5">
        <name>Zn(2+)</name>
        <dbReference type="ChEBI" id="CHEBI:29105"/>
    </cofactor>
    <text evidence="3 5">Binds 1 zinc ion per subunit.</text>
</comment>
<dbReference type="Pfam" id="PF11838">
    <property type="entry name" value="ERAP1_C"/>
    <property type="match status" value="1"/>
</dbReference>
<sequence>MATPAPATENPDHYRLPTDVKPTHYDVVIKTDLEASTFQGFVRASFDVVKETSSITLNTTALDLGKVTVHSDALKGHQTPTDQSFDKTQERASFQLESPLPAGSKGDIKIHFSGELTGSMLGYYKSSWEDDGKSKSYALTQFEPTAARRAFPCWDEPLLKATFGITMISRDGTTNLSNMPATSEELLGPNSDVSEDVRELTASFKPEEKWKITKFENTPPMSTYIVAVANGDFKFLETSVKMPLSGKTIPLRIYSQYSVFHYQKAFDLMLFCYSATPDVIHQAQFALDVKAAALPLYEKIFNVEYPLPKLDTLVAHDFDAGAMENWGLITGRTSVFLLDPERADQQSKKRVATVQSHEVAHMWFGNITTMEWWNYLYLNEGFATLMGEVIIPGLDAKLSSHPIEVDCPDANHINQIFDALSYSKAASVLRMLSNYVGEDRFLKGVSLYLKKKLFANSKTHDLWEGIGTATALNITELMENWITKIGFPYLTVTEEANGIRVRQNRFLEGGAAEPKDDETIWNIPLFILSAQDGGKFTADKTAILQERERVFPVDTSKPFKLNAGTVGVYRVLYTPERLVKIAEEAAKKDSVIGVNDRLGLVYDVLALSKAGLAPLSSALTVVDKLKDETEYLVWDGIGDSISGLVSIWWENPEVVDKLYAFRRSLFTPIVDRLGYEFNESDSRDVKLLRKLAITQAAGGKEPKVLDELKSRFDHFAKTGDDSKIPADLQQVIFSTAVKYGGEAEYNAILQAHDKPKTPMQKIAAMIAFGNAQDSALIKRTFDAISTKARDQDIMYYFAGLAANFKTRKLLFEYFQEHYAELSKRFEGNFTMQYLVRYSMDFLSTQKDLQSTEDFFKDKDTSKYNQSLNQTLDTIRAKIAYIDRSTKDLEEWLGGWERRQ</sequence>
<feature type="binding site" evidence="3">
    <location>
        <position position="380"/>
    </location>
    <ligand>
        <name>Zn(2+)</name>
        <dbReference type="ChEBI" id="CHEBI:29105"/>
        <note>catalytic</note>
    </ligand>
</feature>
<dbReference type="PANTHER" id="PTHR11533">
    <property type="entry name" value="PROTEASE M1 ZINC METALLOPROTEASE"/>
    <property type="match status" value="1"/>
</dbReference>
<dbReference type="InterPro" id="IPR014782">
    <property type="entry name" value="Peptidase_M1_dom"/>
</dbReference>
<keyword evidence="10" id="KW-1185">Reference proteome</keyword>
<keyword evidence="5" id="KW-0031">Aminopeptidase</keyword>
<dbReference type="InterPro" id="IPR034016">
    <property type="entry name" value="M1_APN-typ"/>
</dbReference>
<gene>
    <name evidence="9" type="ORF">EST38_g4847</name>
</gene>
<dbReference type="GO" id="GO:0008270">
    <property type="term" value="F:zinc ion binding"/>
    <property type="evidence" value="ECO:0007669"/>
    <property type="project" value="UniProtKB-UniRule"/>
</dbReference>
<dbReference type="GO" id="GO:0006508">
    <property type="term" value="P:proteolysis"/>
    <property type="evidence" value="ECO:0007669"/>
    <property type="project" value="UniProtKB-KW"/>
</dbReference>
<keyword evidence="3 5" id="KW-0479">Metal-binding</keyword>
<dbReference type="GO" id="GO:0042277">
    <property type="term" value="F:peptide binding"/>
    <property type="evidence" value="ECO:0007669"/>
    <property type="project" value="TreeGrafter"/>
</dbReference>
<dbReference type="PANTHER" id="PTHR11533:SF174">
    <property type="entry name" value="PUROMYCIN-SENSITIVE AMINOPEPTIDASE-RELATED"/>
    <property type="match status" value="1"/>
</dbReference>
<dbReference type="GO" id="GO:0043171">
    <property type="term" value="P:peptide catabolic process"/>
    <property type="evidence" value="ECO:0007669"/>
    <property type="project" value="TreeGrafter"/>
</dbReference>
<evidence type="ECO:0000259" key="7">
    <source>
        <dbReference type="Pfam" id="PF11838"/>
    </source>
</evidence>
<name>A0A4V1Q463_9AGAR</name>
<protein>
    <recommendedName>
        <fullName evidence="5">Aminopeptidase</fullName>
        <ecNumber evidence="5">3.4.11.-</ecNumber>
    </recommendedName>
</protein>
<dbReference type="SUPFAM" id="SSF63737">
    <property type="entry name" value="Leukotriene A4 hydrolase N-terminal domain"/>
    <property type="match status" value="1"/>
</dbReference>
<evidence type="ECO:0000256" key="4">
    <source>
        <dbReference type="PIRSR" id="PIRSR634016-4"/>
    </source>
</evidence>
<dbReference type="InterPro" id="IPR042097">
    <property type="entry name" value="Aminopeptidase_N-like_N_sf"/>
</dbReference>
<dbReference type="Proteomes" id="UP000290288">
    <property type="component" value="Unassembled WGS sequence"/>
</dbReference>
<dbReference type="EC" id="3.4.11.-" evidence="5"/>
<proteinExistence type="inferred from homology"/>
<feature type="binding site" evidence="3">
    <location>
        <position position="357"/>
    </location>
    <ligand>
        <name>Zn(2+)</name>
        <dbReference type="ChEBI" id="CHEBI:29105"/>
        <note>catalytic</note>
    </ligand>
</feature>
<dbReference type="Pfam" id="PF01433">
    <property type="entry name" value="Peptidase_M1"/>
    <property type="match status" value="2"/>
</dbReference>
<accession>A0A4V1Q463</accession>
<evidence type="ECO:0000256" key="2">
    <source>
        <dbReference type="PIRSR" id="PIRSR634016-1"/>
    </source>
</evidence>
<feature type="site" description="Transition state stabilizer" evidence="4">
    <location>
        <position position="422"/>
    </location>
</feature>
<feature type="binding site" evidence="3">
    <location>
        <position position="361"/>
    </location>
    <ligand>
        <name>Zn(2+)</name>
        <dbReference type="ChEBI" id="CHEBI:29105"/>
        <note>catalytic</note>
    </ligand>
</feature>
<dbReference type="OrthoDB" id="10031169at2759"/>
<comment type="similarity">
    <text evidence="1 5">Belongs to the peptidase M1 family.</text>
</comment>
<keyword evidence="5" id="KW-0645">Protease</keyword>